<reference evidence="2 3" key="1">
    <citation type="journal article" date="2021" name="Sci. Rep.">
        <title>Genome sequencing of the multicellular alga Astrephomene provides insights into convergent evolution of germ-soma differentiation.</title>
        <authorList>
            <person name="Yamashita S."/>
            <person name="Yamamoto K."/>
            <person name="Matsuzaki R."/>
            <person name="Suzuki S."/>
            <person name="Yamaguchi H."/>
            <person name="Hirooka S."/>
            <person name="Minakuchi Y."/>
            <person name="Miyagishima S."/>
            <person name="Kawachi M."/>
            <person name="Toyoda A."/>
            <person name="Nozaki H."/>
        </authorList>
    </citation>
    <scope>NUCLEOTIDE SEQUENCE [LARGE SCALE GENOMIC DNA]</scope>
    <source>
        <strain evidence="2 3">NIES-4017</strain>
    </source>
</reference>
<feature type="region of interest" description="Disordered" evidence="1">
    <location>
        <begin position="439"/>
        <end position="534"/>
    </location>
</feature>
<organism evidence="2 3">
    <name type="scientific">Astrephomene gubernaculifera</name>
    <dbReference type="NCBI Taxonomy" id="47775"/>
    <lineage>
        <taxon>Eukaryota</taxon>
        <taxon>Viridiplantae</taxon>
        <taxon>Chlorophyta</taxon>
        <taxon>core chlorophytes</taxon>
        <taxon>Chlorophyceae</taxon>
        <taxon>CS clade</taxon>
        <taxon>Chlamydomonadales</taxon>
        <taxon>Astrephomenaceae</taxon>
        <taxon>Astrephomene</taxon>
    </lineage>
</organism>
<dbReference type="Proteomes" id="UP001054857">
    <property type="component" value="Unassembled WGS sequence"/>
</dbReference>
<evidence type="ECO:0000313" key="2">
    <source>
        <dbReference type="EMBL" id="GFR43118.1"/>
    </source>
</evidence>
<dbReference type="EMBL" id="BMAR01000005">
    <property type="protein sequence ID" value="GFR43118.1"/>
    <property type="molecule type" value="Genomic_DNA"/>
</dbReference>
<name>A0AAD3DM45_9CHLO</name>
<protein>
    <submittedName>
        <fullName evidence="2">Uncharacterized protein</fullName>
    </submittedName>
</protein>
<proteinExistence type="predicted"/>
<evidence type="ECO:0000313" key="3">
    <source>
        <dbReference type="Proteomes" id="UP001054857"/>
    </source>
</evidence>
<feature type="compositionally biased region" description="Basic and acidic residues" evidence="1">
    <location>
        <begin position="480"/>
        <end position="494"/>
    </location>
</feature>
<evidence type="ECO:0000256" key="1">
    <source>
        <dbReference type="SAM" id="MobiDB-lite"/>
    </source>
</evidence>
<sequence length="950" mass="102563">MASYLSCLSLGGVASNKHCKNCSASHVHTPLETELRTFLDEEGISKELTAAFLRQHVFTGREKGSDFTKQSSVRRGCRDFHFRVNLQHLLLQVAFLRSKGRWQSDNESFINEFAADIHHLRRFLSGSGAVDGEIAQQLVAFAADRLRSFLEEQWITDWLSLVRNHGLSAKLQHGGPAVPSVPAGGGNVAQDSFKGDMGSVMLLHWVVGIQGFPLDDLVGCVAQAAGVYAGALQAGMAKLQGGFLGQLVNDSGKTSPAWKALICGERRGEAPPVSEVGFCSALRLAAVALGRMQPHVRALYLLEPAMGAMWVYPSCDSPFLVEMPISRAVPGGQRMVLYKGGCEMGGFRLSLDNDPLPNGLVDNSAILICHFASTGLYYPMSRQQKPAGVAHAPGAQACPILADVLVRPVAPREAAPLFPLPPDPSGTPALPDGQLELQQQRRQQLVRDQAELSGDDVPDCDSDGRALPSPPPVTRKRGRGRPDEGPSRAAEQRRSGSSRGRGAAAVSGARGRARGAAAVSGARGRGRGAAVVSPRRRPVLQRLQSPPTYLAVKPEEPLTSNEVIKKLYPFKEVGHGSWAFVAPSAKAMRDALVVLKRLTVAASGHGDVQAAQRSVCYLLGVDFGVASSGSHCKSSLTWDDRFSVNVVSRLAVMQADTKSTFGLYWPNRCMDVIKDFMEYSDAYTPTPQEIEAYGNGSYVITAAKVVVFIRRLTAGAVQRANFGRTKEGRELRAAAVAAAAAEDAAAAEEASGASDREGSDNEEDGATTRKGLNYYDCRLWVNAMGWFQELQHVLIKGKPIEEEDRIMRDPHVKVLTGEVREGENKRHREERTDPGTRPDIPTDDQNKLMVDDWAGPIRADDKAAWLGFRAAFEHQISASTFTRGCTVRDLHYNSLSCQVYEGSPLSMIPSQPMYVVVFTTTSAKTGGLGLRRGSRVGKEACEAGGSGIVV</sequence>
<keyword evidence="3" id="KW-1185">Reference proteome</keyword>
<feature type="compositionally biased region" description="Basic and acidic residues" evidence="1">
    <location>
        <begin position="820"/>
        <end position="836"/>
    </location>
</feature>
<gene>
    <name evidence="2" type="ORF">Agub_g4120</name>
</gene>
<feature type="region of interest" description="Disordered" evidence="1">
    <location>
        <begin position="820"/>
        <end position="845"/>
    </location>
</feature>
<feature type="compositionally biased region" description="Low complexity" evidence="1">
    <location>
        <begin position="495"/>
        <end position="533"/>
    </location>
</feature>
<feature type="region of interest" description="Disordered" evidence="1">
    <location>
        <begin position="746"/>
        <end position="767"/>
    </location>
</feature>
<dbReference type="AlphaFoldDB" id="A0AAD3DM45"/>
<comment type="caution">
    <text evidence="2">The sequence shown here is derived from an EMBL/GenBank/DDBJ whole genome shotgun (WGS) entry which is preliminary data.</text>
</comment>
<accession>A0AAD3DM45</accession>